<accession>A0A2S4N4L4</accession>
<protein>
    <recommendedName>
        <fullName evidence="5">Lipoprotein</fullName>
    </recommendedName>
</protein>
<reference evidence="3 4" key="1">
    <citation type="submission" date="2018-01" db="EMBL/GenBank/DDBJ databases">
        <title>Genomic Encyclopedia of Type Strains, Phase I: the one thousand microbial genomes (KMG-I) project.</title>
        <authorList>
            <person name="Goeker M."/>
        </authorList>
    </citation>
    <scope>NUCLEOTIDE SEQUENCE [LARGE SCALE GENOMIC DNA]</scope>
    <source>
        <strain evidence="3 4">DSM 17960</strain>
    </source>
</reference>
<evidence type="ECO:0000313" key="3">
    <source>
        <dbReference type="EMBL" id="POS00679.1"/>
    </source>
</evidence>
<evidence type="ECO:0000313" key="4">
    <source>
        <dbReference type="Proteomes" id="UP000237056"/>
    </source>
</evidence>
<dbReference type="EMBL" id="PQNY01000032">
    <property type="protein sequence ID" value="POS00679.1"/>
    <property type="molecule type" value="Genomic_DNA"/>
</dbReference>
<proteinExistence type="predicted"/>
<feature type="coiled-coil region" evidence="1">
    <location>
        <begin position="173"/>
        <end position="204"/>
    </location>
</feature>
<name>A0A2S4N4L4_9FLAO</name>
<organism evidence="3 4">
    <name type="scientific">Flavobacterium croceum DSM 17960</name>
    <dbReference type="NCBI Taxonomy" id="1121886"/>
    <lineage>
        <taxon>Bacteria</taxon>
        <taxon>Pseudomonadati</taxon>
        <taxon>Bacteroidota</taxon>
        <taxon>Flavobacteriia</taxon>
        <taxon>Flavobacteriales</taxon>
        <taxon>Flavobacteriaceae</taxon>
        <taxon>Flavobacterium</taxon>
    </lineage>
</organism>
<gene>
    <name evidence="3" type="ORF">Q361_1328</name>
</gene>
<feature type="chain" id="PRO_5015416273" description="Lipoprotein" evidence="2">
    <location>
        <begin position="21"/>
        <end position="251"/>
    </location>
</feature>
<sequence>MRTKIKILTFSILFVIFACKQTSGNDTEYNENRELIANPEGKQKDTFSENETSIDNNCSCAKNDFTETKSDTIYKLSNGKSIALCGFRNVENNPVDFSEFVLSVCGENKIIDFWDATQNCNLRVSKDTLFVEELINLPTKENRNYETNIWGIDKIYFVKDKVIKKHLLNKNIRKYSEKEISKTLEEYENANQKLNNEKMELVNRLFIASISENKNARKYFYEFNGKYELDGAFAEEYNDLKSMLELWESKK</sequence>
<feature type="signal peptide" evidence="2">
    <location>
        <begin position="1"/>
        <end position="20"/>
    </location>
</feature>
<evidence type="ECO:0000256" key="1">
    <source>
        <dbReference type="SAM" id="Coils"/>
    </source>
</evidence>
<dbReference type="PROSITE" id="PS51257">
    <property type="entry name" value="PROKAR_LIPOPROTEIN"/>
    <property type="match status" value="1"/>
</dbReference>
<keyword evidence="4" id="KW-1185">Reference proteome</keyword>
<dbReference type="Proteomes" id="UP000237056">
    <property type="component" value="Unassembled WGS sequence"/>
</dbReference>
<keyword evidence="1" id="KW-0175">Coiled coil</keyword>
<keyword evidence="2" id="KW-0732">Signal</keyword>
<comment type="caution">
    <text evidence="3">The sequence shown here is derived from an EMBL/GenBank/DDBJ whole genome shotgun (WGS) entry which is preliminary data.</text>
</comment>
<dbReference type="AlphaFoldDB" id="A0A2S4N4L4"/>
<evidence type="ECO:0000256" key="2">
    <source>
        <dbReference type="SAM" id="SignalP"/>
    </source>
</evidence>
<evidence type="ECO:0008006" key="5">
    <source>
        <dbReference type="Google" id="ProtNLM"/>
    </source>
</evidence>